<evidence type="ECO:0000256" key="1">
    <source>
        <dbReference type="ARBA" id="ARBA00006545"/>
    </source>
</evidence>
<dbReference type="GO" id="GO:0045053">
    <property type="term" value="P:protein retention in Golgi apparatus"/>
    <property type="evidence" value="ECO:0007669"/>
    <property type="project" value="TreeGrafter"/>
</dbReference>
<reference evidence="2" key="1">
    <citation type="submission" date="2023-08" db="EMBL/GenBank/DDBJ databases">
        <authorList>
            <person name="Chen Y."/>
            <person name="Shah S."/>
            <person name="Dougan E. K."/>
            <person name="Thang M."/>
            <person name="Chan C."/>
        </authorList>
    </citation>
    <scope>NUCLEOTIDE SEQUENCE</scope>
</reference>
<name>A0AA36HVX7_9DINO</name>
<dbReference type="AlphaFoldDB" id="A0AA36HVX7"/>
<accession>A0AA36HVX7</accession>
<dbReference type="EMBL" id="CAUJNA010000377">
    <property type="protein sequence ID" value="CAJ1376272.1"/>
    <property type="molecule type" value="Genomic_DNA"/>
</dbReference>
<dbReference type="PANTHER" id="PTHR16166:SF93">
    <property type="entry name" value="INTERMEMBRANE LIPID TRANSFER PROTEIN VPS13"/>
    <property type="match status" value="1"/>
</dbReference>
<organism evidence="2 3">
    <name type="scientific">Effrenium voratum</name>
    <dbReference type="NCBI Taxonomy" id="2562239"/>
    <lineage>
        <taxon>Eukaryota</taxon>
        <taxon>Sar</taxon>
        <taxon>Alveolata</taxon>
        <taxon>Dinophyceae</taxon>
        <taxon>Suessiales</taxon>
        <taxon>Symbiodiniaceae</taxon>
        <taxon>Effrenium</taxon>
    </lineage>
</organism>
<dbReference type="InterPro" id="IPR026847">
    <property type="entry name" value="VPS13"/>
</dbReference>
<evidence type="ECO:0000313" key="3">
    <source>
        <dbReference type="Proteomes" id="UP001178507"/>
    </source>
</evidence>
<keyword evidence="3" id="KW-1185">Reference proteome</keyword>
<comment type="similarity">
    <text evidence="1">Belongs to the VPS13 family.</text>
</comment>
<evidence type="ECO:0000313" key="2">
    <source>
        <dbReference type="EMBL" id="CAJ1376272.1"/>
    </source>
</evidence>
<protein>
    <recommendedName>
        <fullName evidence="4">Vacuolar protein sorting-associated protein 13 DH-like domain-containing protein</fullName>
    </recommendedName>
</protein>
<comment type="caution">
    <text evidence="2">The sequence shown here is derived from an EMBL/GenBank/DDBJ whole genome shotgun (WGS) entry which is preliminary data.</text>
</comment>
<dbReference type="GO" id="GO:0006623">
    <property type="term" value="P:protein targeting to vacuole"/>
    <property type="evidence" value="ECO:0007669"/>
    <property type="project" value="TreeGrafter"/>
</dbReference>
<dbReference type="PANTHER" id="PTHR16166">
    <property type="entry name" value="VACUOLAR PROTEIN SORTING-ASSOCIATED PROTEIN VPS13"/>
    <property type="match status" value="1"/>
</dbReference>
<sequence>MAGHAGVSTIVDINVDTDVLPPNSIGAVPVPAFAARQSRGAASAWLTVQLADGCNSAPCQVGSHLSTRLIMCGPLSLVAEPQARAGSLASTISLQPALVFVNALPIGELTLRCTPASSEDWQEIVMPKLSRRNIHVVDSLVEESGFRLRLRLNDGPWEEVYIQASAFGHEAFTSTLDLALHDGAPCAAVVEVWGHEVRVFAPFWFIDRSGLCGSLDLDVLTGDKRLPREGGVSLLPGNGLQEHCELLLCSGDRPLALLGLPCPTSWASFFWDTPCGHFALCLQATEVLNEAFGTQSQVFTLRPRLVLTNASDRDLELCLEGRLLRLASGQSQEAHWISDADTPAHLRFRPLPLEGSHDGPWSGLVLCSDAFAGASAFAIPLAEAPEDGFIQLPTTEEEAWTVDVAPDCGALSVSFRQGSNFVACNRAFRSKANLFVHPVGSLHGIAVPLGDEVQYGWREAMQQEEKTAVPTAVDVLVNGRRHKIRDVRRALRLALGTGLVICICRTGKQTVLSLVDEGLDPTKATATTWSQRVEVKLSRIGISLIRTGPTPAELLYWQLELIRAEWRQGSGEPQEMRLSIAGMQVDCQLSGRADRVDRSQGSVLSRSSPPAVIFASHGDGGRAFFSLFLQRAATSTDDLVIPHAELALDAADVTVDDGWLDPLAAFLSQACVSGLGLSTGSAAEVLRLAGKPVVEEYVAPACPRVVQVDALHISPIRLTVWCSMRLRNVVFLPSYVRTAIRLISLSGRFTLDGATLSLPKRSLHPYRGSLGDFLRSLAAEYAVNLLRNIGSVLGRSSFFKVPRVPLKLSGTAVSYVTDGIGLAAGEAAALLNELTFDQEFVERQRHQQGAKQIRGLGDGVVEASKSIAQGVEGLLDVVKKPVQGARSSGLGGFLAGVGMGVAGSFVKPVSRLGQAISDVGSGLAAEVTPDSAPAMRRRARTRQRHPRLLFGPVPCVADLGESGQAPQLRPWSLLEAEVQQLGTDRQLICLKHATGPSASMQGLQGVQEVVPLTQQTSQVTVLLLFTQHCLVAEIILEAMGNEQALQLMSPARSSTAAPSVPRQRSVRRCNFSDITSVEVDESGDLVELLEADGSRLVLPLFSAPLDKACRAALVSTFRSALLSPDRSVSWSNLSRQMAHGRRQSKVTHVGVTTGPGQRVLEVFEVERRMPGTSDWQTPFLPTEDDLAWRWVDLRGRRHPHLSLGSAPKPPPAGCRPAGWAAFSLRPRSGDCWPVRERTGMAGPTELRGCPPHGSLLQDRWIH</sequence>
<evidence type="ECO:0008006" key="4">
    <source>
        <dbReference type="Google" id="ProtNLM"/>
    </source>
</evidence>
<gene>
    <name evidence="2" type="ORF">EVOR1521_LOCUS5373</name>
</gene>
<proteinExistence type="inferred from homology"/>
<dbReference type="Proteomes" id="UP001178507">
    <property type="component" value="Unassembled WGS sequence"/>
</dbReference>